<organism evidence="2 3">
    <name type="scientific">Pandoraea cepalis</name>
    <dbReference type="NCBI Taxonomy" id="2508294"/>
    <lineage>
        <taxon>Bacteria</taxon>
        <taxon>Pseudomonadati</taxon>
        <taxon>Pseudomonadota</taxon>
        <taxon>Betaproteobacteria</taxon>
        <taxon>Burkholderiales</taxon>
        <taxon>Burkholderiaceae</taxon>
        <taxon>Pandoraea</taxon>
    </lineage>
</organism>
<evidence type="ECO:0000313" key="3">
    <source>
        <dbReference type="Proteomes" id="UP000384354"/>
    </source>
</evidence>
<dbReference type="AlphaFoldDB" id="A0A5E4UIX3"/>
<accession>A0A5E4UIX3</accession>
<reference evidence="2 3" key="1">
    <citation type="submission" date="2019-08" db="EMBL/GenBank/DDBJ databases">
        <authorList>
            <person name="Peeters C."/>
        </authorList>
    </citation>
    <scope>NUCLEOTIDE SEQUENCE [LARGE SCALE GENOMIC DNA]</scope>
    <source>
        <strain evidence="2 3">LMG 31106</strain>
    </source>
</reference>
<feature type="compositionally biased region" description="Basic and acidic residues" evidence="1">
    <location>
        <begin position="1"/>
        <end position="10"/>
    </location>
</feature>
<protein>
    <submittedName>
        <fullName evidence="2">Uncharacterized protein</fullName>
    </submittedName>
</protein>
<dbReference type="EMBL" id="CABPSL010000006">
    <property type="protein sequence ID" value="VVD98774.1"/>
    <property type="molecule type" value="Genomic_DNA"/>
</dbReference>
<evidence type="ECO:0000256" key="1">
    <source>
        <dbReference type="SAM" id="MobiDB-lite"/>
    </source>
</evidence>
<evidence type="ECO:0000313" key="2">
    <source>
        <dbReference type="EMBL" id="VVD98774.1"/>
    </source>
</evidence>
<gene>
    <name evidence="2" type="ORF">PCE31106_02004</name>
</gene>
<dbReference type="Proteomes" id="UP000384354">
    <property type="component" value="Unassembled WGS sequence"/>
</dbReference>
<dbReference type="RefSeq" id="WP_017235342.1">
    <property type="nucleotide sequence ID" value="NZ_CABPSL010000006.1"/>
</dbReference>
<proteinExistence type="predicted"/>
<name>A0A5E4UIX3_9BURK</name>
<sequence length="106" mass="11694">MRDSNDENVKSRGAGMTRRFGTSGAPDLPKPLSRKGYVVWFHDHGEYLGLAWNASAEEIERAHVANADHAIYFETFAQAAVASDKFISPCRVIHSPGPGKRPKLMP</sequence>
<feature type="region of interest" description="Disordered" evidence="1">
    <location>
        <begin position="1"/>
        <end position="32"/>
    </location>
</feature>